<name>A0A0D9XPK7_9ORYZ</name>
<dbReference type="HOGENOM" id="CLU_1724925_0_0_1"/>
<sequence length="152" mass="17170">MSIPISHEDGKAEEVSTWKTDMVVPVGDRQLCSVDLYRGIILCDITCRFRLRLPSVKFDERYDDHGDNPRNCQMPSRTVCVTDGSVVRCCCGRRGATFCSHSSGAFVINAWTLQMDNMTWVMDAMVNATELWSRCLCRSPTHHSTIPHCEHG</sequence>
<organism evidence="2 3">
    <name type="scientific">Leersia perrieri</name>
    <dbReference type="NCBI Taxonomy" id="77586"/>
    <lineage>
        <taxon>Eukaryota</taxon>
        <taxon>Viridiplantae</taxon>
        <taxon>Streptophyta</taxon>
        <taxon>Embryophyta</taxon>
        <taxon>Tracheophyta</taxon>
        <taxon>Spermatophyta</taxon>
        <taxon>Magnoliopsida</taxon>
        <taxon>Liliopsida</taxon>
        <taxon>Poales</taxon>
        <taxon>Poaceae</taxon>
        <taxon>BOP clade</taxon>
        <taxon>Oryzoideae</taxon>
        <taxon>Oryzeae</taxon>
        <taxon>Oryzinae</taxon>
        <taxon>Leersia</taxon>
    </lineage>
</organism>
<accession>A0A0D9XPK7</accession>
<dbReference type="AlphaFoldDB" id="A0A0D9XPK7"/>
<dbReference type="InterPro" id="IPR011676">
    <property type="entry name" value="DUF1618"/>
</dbReference>
<evidence type="ECO:0000259" key="1">
    <source>
        <dbReference type="Pfam" id="PF07762"/>
    </source>
</evidence>
<reference evidence="3" key="2">
    <citation type="submission" date="2013-12" db="EMBL/GenBank/DDBJ databases">
        <authorList>
            <person name="Yu Y."/>
            <person name="Lee S."/>
            <person name="de Baynast K."/>
            <person name="Wissotski M."/>
            <person name="Liu L."/>
            <person name="Talag J."/>
            <person name="Goicoechea J."/>
            <person name="Angelova A."/>
            <person name="Jetty R."/>
            <person name="Kudrna D."/>
            <person name="Golser W."/>
            <person name="Rivera L."/>
            <person name="Zhang J."/>
            <person name="Wing R."/>
        </authorList>
    </citation>
    <scope>NUCLEOTIDE SEQUENCE</scope>
</reference>
<reference evidence="2 3" key="1">
    <citation type="submission" date="2012-08" db="EMBL/GenBank/DDBJ databases">
        <title>Oryza genome evolution.</title>
        <authorList>
            <person name="Wing R.A."/>
        </authorList>
    </citation>
    <scope>NUCLEOTIDE SEQUENCE</scope>
</reference>
<dbReference type="PANTHER" id="PTHR33074">
    <property type="entry name" value="EXPRESSED PROTEIN-RELATED"/>
    <property type="match status" value="1"/>
</dbReference>
<dbReference type="Proteomes" id="UP000032180">
    <property type="component" value="Chromosome 11"/>
</dbReference>
<evidence type="ECO:0000313" key="3">
    <source>
        <dbReference type="Proteomes" id="UP000032180"/>
    </source>
</evidence>
<protein>
    <recommendedName>
        <fullName evidence="1">DUF1618 domain-containing protein</fullName>
    </recommendedName>
</protein>
<dbReference type="Gramene" id="LPERR11G04010.1">
    <property type="protein sequence ID" value="LPERR11G04010.1"/>
    <property type="gene ID" value="LPERR11G04010"/>
</dbReference>
<keyword evidence="3" id="KW-1185">Reference proteome</keyword>
<reference evidence="2" key="3">
    <citation type="submission" date="2015-04" db="UniProtKB">
        <authorList>
            <consortium name="EnsemblPlants"/>
        </authorList>
    </citation>
    <scope>IDENTIFICATION</scope>
</reference>
<proteinExistence type="predicted"/>
<feature type="domain" description="DUF1618" evidence="1">
    <location>
        <begin position="34"/>
        <end position="138"/>
    </location>
</feature>
<dbReference type="PANTHER" id="PTHR33074:SF76">
    <property type="entry name" value="OS11G0569701 PROTEIN"/>
    <property type="match status" value="1"/>
</dbReference>
<dbReference type="EnsemblPlants" id="LPERR11G04010.1">
    <property type="protein sequence ID" value="LPERR11G04010.1"/>
    <property type="gene ID" value="LPERR11G04010"/>
</dbReference>
<evidence type="ECO:0000313" key="2">
    <source>
        <dbReference type="EnsemblPlants" id="LPERR11G04010.1"/>
    </source>
</evidence>
<dbReference type="Pfam" id="PF07762">
    <property type="entry name" value="DUF1618"/>
    <property type="match status" value="1"/>
</dbReference>